<keyword evidence="7" id="KW-0503">Monooxygenase</keyword>
<dbReference type="GO" id="GO:0004497">
    <property type="term" value="F:monooxygenase activity"/>
    <property type="evidence" value="ECO:0007669"/>
    <property type="project" value="UniProtKB-KW"/>
</dbReference>
<sequence>MSQINVSIIGAGLSGLVLGRCLLQRGIPCVIFERDTARSGSTRHNYGITLYPWAFQPLLKYLDLNEATFRRVLAVDGVVGGTGRLGSNALPGLDDPDAFRANRRKLEKMLSKGLDVRWEHHLTSTQTEGGSNSMFFREGQRANSSILVGADGPHSRVRTFTAAGSSFNILPFAVYNGRRRVDLKTFEDRYAPSMDGANVVERRLGQTLLQITINDRNKNTVSISYTYSRPARSPVDPIFTPERSTSSASQVPDELFEEIRSLESLDGAFEEVFDAEKMRKDRILNWLMRSVSVEVSERNAAAAQGIVLVGDAAHATPILGGYGANAAIQDGVDLAEYIVRDGTSNLAKFYKDVTWRSYVRDGETQLAKMHGQTKASL</sequence>
<keyword evidence="10" id="KW-1185">Reference proteome</keyword>
<dbReference type="InterPro" id="IPR002938">
    <property type="entry name" value="FAD-bd"/>
</dbReference>
<feature type="domain" description="FAD-binding" evidence="8">
    <location>
        <begin position="111"/>
        <end position="336"/>
    </location>
</feature>
<gene>
    <name evidence="9" type="ORF">B0A55_02108</name>
</gene>
<comment type="pathway">
    <text evidence="2">Secondary metabolite biosynthesis.</text>
</comment>
<dbReference type="PANTHER" id="PTHR47178">
    <property type="entry name" value="MONOOXYGENASE, FAD-BINDING"/>
    <property type="match status" value="1"/>
</dbReference>
<dbReference type="EMBL" id="NAJQ01000079">
    <property type="protein sequence ID" value="TKA79988.1"/>
    <property type="molecule type" value="Genomic_DNA"/>
</dbReference>
<keyword evidence="6" id="KW-0560">Oxidoreductase</keyword>
<dbReference type="PRINTS" id="PR00420">
    <property type="entry name" value="RNGMNOXGNASE"/>
</dbReference>
<reference evidence="9 10" key="1">
    <citation type="submission" date="2017-03" db="EMBL/GenBank/DDBJ databases">
        <title>Genomes of endolithic fungi from Antarctica.</title>
        <authorList>
            <person name="Coleine C."/>
            <person name="Masonjones S."/>
            <person name="Stajich J.E."/>
        </authorList>
    </citation>
    <scope>NUCLEOTIDE SEQUENCE [LARGE SCALE GENOMIC DNA]</scope>
    <source>
        <strain evidence="9 10">CCFEE 5184</strain>
    </source>
</reference>
<keyword evidence="5" id="KW-0274">FAD</keyword>
<evidence type="ECO:0000256" key="2">
    <source>
        <dbReference type="ARBA" id="ARBA00005179"/>
    </source>
</evidence>
<dbReference type="Pfam" id="PF01494">
    <property type="entry name" value="FAD_binding_3"/>
    <property type="match status" value="2"/>
</dbReference>
<evidence type="ECO:0000256" key="3">
    <source>
        <dbReference type="ARBA" id="ARBA00007992"/>
    </source>
</evidence>
<protein>
    <recommendedName>
        <fullName evidence="8">FAD-binding domain-containing protein</fullName>
    </recommendedName>
</protein>
<dbReference type="OrthoDB" id="47494at2759"/>
<evidence type="ECO:0000256" key="5">
    <source>
        <dbReference type="ARBA" id="ARBA00022827"/>
    </source>
</evidence>
<dbReference type="GO" id="GO:0071949">
    <property type="term" value="F:FAD binding"/>
    <property type="evidence" value="ECO:0007669"/>
    <property type="project" value="InterPro"/>
</dbReference>
<evidence type="ECO:0000313" key="9">
    <source>
        <dbReference type="EMBL" id="TKA79988.1"/>
    </source>
</evidence>
<evidence type="ECO:0000259" key="8">
    <source>
        <dbReference type="Pfam" id="PF01494"/>
    </source>
</evidence>
<comment type="similarity">
    <text evidence="3">Belongs to the paxM FAD-dependent monooxygenase family.</text>
</comment>
<dbReference type="Gene3D" id="3.50.50.60">
    <property type="entry name" value="FAD/NAD(P)-binding domain"/>
    <property type="match status" value="1"/>
</dbReference>
<dbReference type="AlphaFoldDB" id="A0A4U0XVX8"/>
<dbReference type="PANTHER" id="PTHR47178:SF4">
    <property type="entry name" value="FAD-DEPENDENT MONOOXYGENASE APTC"/>
    <property type="match status" value="1"/>
</dbReference>
<evidence type="ECO:0000313" key="10">
    <source>
        <dbReference type="Proteomes" id="UP000309340"/>
    </source>
</evidence>
<comment type="caution">
    <text evidence="9">The sequence shown here is derived from an EMBL/GenBank/DDBJ whole genome shotgun (WGS) entry which is preliminary data.</text>
</comment>
<evidence type="ECO:0000256" key="6">
    <source>
        <dbReference type="ARBA" id="ARBA00023002"/>
    </source>
</evidence>
<name>A0A4U0XVX8_9PEZI</name>
<accession>A0A4U0XVX8</accession>
<proteinExistence type="inferred from homology"/>
<keyword evidence="4" id="KW-0285">Flavoprotein</keyword>
<comment type="cofactor">
    <cofactor evidence="1">
        <name>FAD</name>
        <dbReference type="ChEBI" id="CHEBI:57692"/>
    </cofactor>
</comment>
<dbReference type="STRING" id="329884.A0A4U0XVX8"/>
<evidence type="ECO:0000256" key="4">
    <source>
        <dbReference type="ARBA" id="ARBA00022630"/>
    </source>
</evidence>
<dbReference type="Proteomes" id="UP000309340">
    <property type="component" value="Unassembled WGS sequence"/>
</dbReference>
<feature type="domain" description="FAD-binding" evidence="8">
    <location>
        <begin position="4"/>
        <end position="43"/>
    </location>
</feature>
<dbReference type="InterPro" id="IPR036188">
    <property type="entry name" value="FAD/NAD-bd_sf"/>
</dbReference>
<organism evidence="9 10">
    <name type="scientific">Friedmanniomyces simplex</name>
    <dbReference type="NCBI Taxonomy" id="329884"/>
    <lineage>
        <taxon>Eukaryota</taxon>
        <taxon>Fungi</taxon>
        <taxon>Dikarya</taxon>
        <taxon>Ascomycota</taxon>
        <taxon>Pezizomycotina</taxon>
        <taxon>Dothideomycetes</taxon>
        <taxon>Dothideomycetidae</taxon>
        <taxon>Mycosphaerellales</taxon>
        <taxon>Teratosphaeriaceae</taxon>
        <taxon>Friedmanniomyces</taxon>
    </lineage>
</organism>
<evidence type="ECO:0000256" key="7">
    <source>
        <dbReference type="ARBA" id="ARBA00023033"/>
    </source>
</evidence>
<evidence type="ECO:0000256" key="1">
    <source>
        <dbReference type="ARBA" id="ARBA00001974"/>
    </source>
</evidence>
<dbReference type="SUPFAM" id="SSF51905">
    <property type="entry name" value="FAD/NAD(P)-binding domain"/>
    <property type="match status" value="1"/>
</dbReference>